<geneLocation type="plasmid" evidence="2 3">
    <name>pPO70-1</name>
</geneLocation>
<keyword evidence="3" id="KW-1185">Reference proteome</keyword>
<dbReference type="OrthoDB" id="9182036at2"/>
<gene>
    <name evidence="2" type="ORF">MB84_29275</name>
</gene>
<evidence type="ECO:0000313" key="3">
    <source>
        <dbReference type="Proteomes" id="UP000035050"/>
    </source>
</evidence>
<sequence length="126" mass="14386">MLNQLLAIKRRRERNLHRALAALDDEARALSAREEALQRRREAVYGELRERTSQGGAFAPRALDTLRAELARLDSEGQALARERESVAAQRRELERTRVEQEAALRRNLREQEKLGLLAAESSDEA</sequence>
<dbReference type="PATRIC" id="fig|573737.6.peg.5855"/>
<name>A0A0G3IE84_9BURK</name>
<evidence type="ECO:0008006" key="4">
    <source>
        <dbReference type="Google" id="ProtNLM"/>
    </source>
</evidence>
<keyword evidence="1" id="KW-0175">Coiled coil</keyword>
<keyword evidence="2" id="KW-0614">Plasmid</keyword>
<dbReference type="AlphaFoldDB" id="A0A0G3IE84"/>
<evidence type="ECO:0000313" key="2">
    <source>
        <dbReference type="EMBL" id="AKK24863.1"/>
    </source>
</evidence>
<accession>A0A0G3IE84</accession>
<protein>
    <recommendedName>
        <fullName evidence="4">Type III secretion protein</fullName>
    </recommendedName>
</protein>
<feature type="coiled-coil region" evidence="1">
    <location>
        <begin position="20"/>
        <end position="111"/>
    </location>
</feature>
<dbReference type="KEGG" id="pox:MB84_29275"/>
<dbReference type="Proteomes" id="UP000035050">
    <property type="component" value="Plasmid pPO70-1"/>
</dbReference>
<organism evidence="2 3">
    <name type="scientific">Pandoraea oxalativorans</name>
    <dbReference type="NCBI Taxonomy" id="573737"/>
    <lineage>
        <taxon>Bacteria</taxon>
        <taxon>Pseudomonadati</taxon>
        <taxon>Pseudomonadota</taxon>
        <taxon>Betaproteobacteria</taxon>
        <taxon>Burkholderiales</taxon>
        <taxon>Burkholderiaceae</taxon>
        <taxon>Pandoraea</taxon>
    </lineage>
</organism>
<evidence type="ECO:0000256" key="1">
    <source>
        <dbReference type="SAM" id="Coils"/>
    </source>
</evidence>
<reference evidence="2" key="1">
    <citation type="submission" date="2016-06" db="EMBL/GenBank/DDBJ databases">
        <title>Pandoraea oxalativorans DSM 23570 Genome Sequencing.</title>
        <authorList>
            <person name="Ee R."/>
            <person name="Lim Y.-L."/>
            <person name="Yong D."/>
            <person name="Yin W.-F."/>
            <person name="Chan K.-G."/>
        </authorList>
    </citation>
    <scope>NUCLEOTIDE SEQUENCE</scope>
    <source>
        <strain evidence="2">DSM 23570</strain>
        <plasmid evidence="2">pPO70-1</plasmid>
    </source>
</reference>
<dbReference type="RefSeq" id="WP_052654517.1">
    <property type="nucleotide sequence ID" value="NZ_CP011518.2"/>
</dbReference>
<dbReference type="EMBL" id="CP011518">
    <property type="protein sequence ID" value="AKK24863.1"/>
    <property type="molecule type" value="Genomic_DNA"/>
</dbReference>
<proteinExistence type="predicted"/>